<dbReference type="InterPro" id="IPR023972">
    <property type="entry name" value="CHP04069_acyl_carrier-rel"/>
</dbReference>
<dbReference type="SUPFAM" id="SSF47336">
    <property type="entry name" value="ACP-like"/>
    <property type="match status" value="1"/>
</dbReference>
<dbReference type="Proteomes" id="UP000254400">
    <property type="component" value="Unassembled WGS sequence"/>
</dbReference>
<organism evidence="1 2">
    <name type="scientific">Paenibacillus polymyxa</name>
    <name type="common">Bacillus polymyxa</name>
    <dbReference type="NCBI Taxonomy" id="1406"/>
    <lineage>
        <taxon>Bacteria</taxon>
        <taxon>Bacillati</taxon>
        <taxon>Bacillota</taxon>
        <taxon>Bacilli</taxon>
        <taxon>Bacillales</taxon>
        <taxon>Paenibacillaceae</taxon>
        <taxon>Paenibacillus</taxon>
    </lineage>
</organism>
<dbReference type="RefSeq" id="WP_019685874.1">
    <property type="nucleotide sequence ID" value="NZ_CP025957.1"/>
</dbReference>
<reference evidence="1 2" key="1">
    <citation type="submission" date="2018-06" db="EMBL/GenBank/DDBJ databases">
        <authorList>
            <consortium name="Pathogen Informatics"/>
            <person name="Doyle S."/>
        </authorList>
    </citation>
    <scope>NUCLEOTIDE SEQUENCE [LARGE SCALE GENOMIC DNA]</scope>
    <source>
        <strain evidence="1 2">NCTC10343</strain>
    </source>
</reference>
<dbReference type="InterPro" id="IPR036736">
    <property type="entry name" value="ACP-like_sf"/>
</dbReference>
<sequence>MNFTQDVTETRAKLENVFGELFNIKASEINKEATLLGPEMRLFPRDLVYLLFEVEKRFAIQIPEERILEGGLLTYNSLYETIKDCLAVEKE</sequence>
<evidence type="ECO:0000313" key="1">
    <source>
        <dbReference type="EMBL" id="SUA62447.1"/>
    </source>
</evidence>
<proteinExistence type="predicted"/>
<dbReference type="GeneID" id="93349171"/>
<dbReference type="NCBIfam" id="TIGR04069">
    <property type="entry name" value="ocin_ACP_rel"/>
    <property type="match status" value="1"/>
</dbReference>
<dbReference type="EMBL" id="UGSC01000001">
    <property type="protein sequence ID" value="SUA62447.1"/>
    <property type="molecule type" value="Genomic_DNA"/>
</dbReference>
<evidence type="ECO:0000313" key="2">
    <source>
        <dbReference type="Proteomes" id="UP000254400"/>
    </source>
</evidence>
<protein>
    <submittedName>
        <fullName evidence="1">Peptide maturation system acyl carrier-related protein</fullName>
    </submittedName>
</protein>
<dbReference type="Gene3D" id="1.10.1200.10">
    <property type="entry name" value="ACP-like"/>
    <property type="match status" value="1"/>
</dbReference>
<dbReference type="AlphaFoldDB" id="A0A378XN50"/>
<gene>
    <name evidence="1" type="ORF">NCTC10343_00319</name>
</gene>
<name>A0A378XN50_PAEPO</name>
<accession>A0A378XN50</accession>